<dbReference type="InterPro" id="IPR012939">
    <property type="entry name" value="Glyco_hydro_92"/>
</dbReference>
<dbReference type="Gene3D" id="2.60.120.260">
    <property type="entry name" value="Galactose-binding domain-like"/>
    <property type="match status" value="1"/>
</dbReference>
<dbReference type="GO" id="GO:0005975">
    <property type="term" value="P:carbohydrate metabolic process"/>
    <property type="evidence" value="ECO:0007669"/>
    <property type="project" value="InterPro"/>
</dbReference>
<evidence type="ECO:0000256" key="3">
    <source>
        <dbReference type="ARBA" id="ARBA00022837"/>
    </source>
</evidence>
<keyword evidence="8" id="KW-0378">Hydrolase</keyword>
<keyword evidence="9" id="KW-1185">Reference proteome</keyword>
<evidence type="ECO:0000256" key="2">
    <source>
        <dbReference type="ARBA" id="ARBA00011245"/>
    </source>
</evidence>
<evidence type="ECO:0000256" key="1">
    <source>
        <dbReference type="ARBA" id="ARBA00001913"/>
    </source>
</evidence>
<evidence type="ECO:0000313" key="8">
    <source>
        <dbReference type="EMBL" id="RYC50316.1"/>
    </source>
</evidence>
<dbReference type="SUPFAM" id="SSF49785">
    <property type="entry name" value="Galactose-binding domain-like"/>
    <property type="match status" value="1"/>
</dbReference>
<dbReference type="Proteomes" id="UP000290261">
    <property type="component" value="Unassembled WGS sequence"/>
</dbReference>
<dbReference type="InterPro" id="IPR008928">
    <property type="entry name" value="6-hairpin_glycosidase_sf"/>
</dbReference>
<dbReference type="PANTHER" id="PTHR12143:SF39">
    <property type="entry name" value="SECRETED PROTEIN"/>
    <property type="match status" value="1"/>
</dbReference>
<dbReference type="InterPro" id="IPR041371">
    <property type="entry name" value="GH92_N"/>
</dbReference>
<feature type="domain" description="Glycosyl hydrolase family 92" evidence="5">
    <location>
        <begin position="431"/>
        <end position="914"/>
    </location>
</feature>
<dbReference type="PANTHER" id="PTHR12143">
    <property type="entry name" value="PEPTIDE N-GLYCANASE PNGASE -RELATED"/>
    <property type="match status" value="1"/>
</dbReference>
<evidence type="ECO:0000259" key="6">
    <source>
        <dbReference type="Pfam" id="PF17678"/>
    </source>
</evidence>
<dbReference type="Gene3D" id="1.20.1050.60">
    <property type="entry name" value="alpha-1,2-mannosidase"/>
    <property type="match status" value="1"/>
</dbReference>
<dbReference type="SUPFAM" id="SSF48208">
    <property type="entry name" value="Six-hairpin glycosidases"/>
    <property type="match status" value="1"/>
</dbReference>
<protein>
    <submittedName>
        <fullName evidence="8">Glycoside hydrolase</fullName>
    </submittedName>
</protein>
<feature type="chain" id="PRO_5019535165" evidence="4">
    <location>
        <begin position="27"/>
        <end position="925"/>
    </location>
</feature>
<comment type="subunit">
    <text evidence="2">Monomer.</text>
</comment>
<dbReference type="InterPro" id="IPR050883">
    <property type="entry name" value="PNGase"/>
</dbReference>
<dbReference type="InterPro" id="IPR014718">
    <property type="entry name" value="GH-type_carb-bd"/>
</dbReference>
<feature type="domain" description="DUF7402" evidence="7">
    <location>
        <begin position="29"/>
        <end position="162"/>
    </location>
</feature>
<dbReference type="Gene3D" id="2.70.98.10">
    <property type="match status" value="1"/>
</dbReference>
<dbReference type="GO" id="GO:0000224">
    <property type="term" value="F:peptide-N4-(N-acetyl-beta-glucosaminyl)asparagine amidase activity"/>
    <property type="evidence" value="ECO:0007669"/>
    <property type="project" value="TreeGrafter"/>
</dbReference>
<dbReference type="Gene3D" id="3.30.2080.10">
    <property type="entry name" value="GH92 mannosidase domain"/>
    <property type="match status" value="1"/>
</dbReference>
<keyword evidence="3" id="KW-0106">Calcium</keyword>
<sequence>MNNTFFKTLKVVCALLVTLGGFSALASENIAKEATVKVSSQLEGNEASNLMDGLIRLDGQGEWACVGERKAWGANTLPWLQMDWDRPRSINSIVIYDRPGLEEHTAGGVLRFSDGSLIRVNTIPNNGDAKKVEFPTKTVEWVRFEVTDGEGLNLGLSEMEVFASPSDSTNPLHWVNPFVESAKGRYFFFTPGAHPMGMVAAAPVTRNKNQYGGGYSYNSTEVLGFGQIHGWCLSGIQVMPTLGNIDPTLGDKGWKSSFSHDDEVAMPGYQRLYLKKHHVWTELTSTKRTTLYRFKYTQADKASILTNLGGYLGNSTMINAEVRKVSQNELEGSFDSAGRFWGGPEKVKVFFVIQFDKPFQTLEGWKDKERFNNITTIKGSDTMTRRDSVVFAGITQSYWNAPTKGVAATYDVKAGDEVQMKVAISYTSVENARKNLQTEAPHWDFDRYKEETFKVWEEQLGRIEVKGGTEQQQVKFYTDLWHILLGRRILNDVSGDYPDYTQGERQGNITKADLKIRTLPKDKDGKSRFNMYNFDALWLTQWNLNIVWGLAWPEILDDFSASLVQYADNGGLLPRGAIAGGYSYIMTGNPATNMLVSTYMKDLMTKTNPKHAFQVMKRNHMPGGMMSDSAEDLEFYMANGYCPDNAGKTLEWAFQDWSLSQMAKKMGKTKDHAYFSKRAEGWSKLFHPDLKLILPKDRLGNWLHTDLLSGQGWVESNAWQGTWSVSHGITELSNLMGGNNVLADKLNFAFEQAAPQDFVFGYSDGYVSYANQPGCSNAHVFNHVQKPWLTQYWVRRVNEQAYGATSVDQGYGGHDEDQGQMSGVSALMSMGLFSLTGNNSLTPKYEITSPVFDEITIKLNPNYYEGKEFTIKTLDNSKENSYIQKAMLNHEPLQTFWFTHDVFQKGGELILQLGPEPNTNWGIQN</sequence>
<dbReference type="RefSeq" id="WP_129655864.1">
    <property type="nucleotide sequence ID" value="NZ_ML142914.1"/>
</dbReference>
<proteinExistence type="predicted"/>
<dbReference type="Pfam" id="PF17678">
    <property type="entry name" value="Glyco_hydro_92N"/>
    <property type="match status" value="1"/>
</dbReference>
<dbReference type="Pfam" id="PF07971">
    <property type="entry name" value="Glyco_hydro_92"/>
    <property type="match status" value="1"/>
</dbReference>
<comment type="cofactor">
    <cofactor evidence="1">
        <name>Ca(2+)</name>
        <dbReference type="ChEBI" id="CHEBI:29108"/>
    </cofactor>
</comment>
<evidence type="ECO:0000256" key="4">
    <source>
        <dbReference type="SAM" id="SignalP"/>
    </source>
</evidence>
<dbReference type="AlphaFoldDB" id="A0A444VHS3"/>
<evidence type="ECO:0000313" key="9">
    <source>
        <dbReference type="Proteomes" id="UP000290261"/>
    </source>
</evidence>
<dbReference type="Pfam" id="PF24135">
    <property type="entry name" value="DUF7402"/>
    <property type="match status" value="1"/>
</dbReference>
<dbReference type="InterPro" id="IPR005887">
    <property type="entry name" value="GH92_a_mannosidase_put"/>
</dbReference>
<feature type="domain" description="Glycosyl hydrolase family 92 N-terminal" evidence="6">
    <location>
        <begin position="174"/>
        <end position="425"/>
    </location>
</feature>
<evidence type="ECO:0000259" key="5">
    <source>
        <dbReference type="Pfam" id="PF07971"/>
    </source>
</evidence>
<evidence type="ECO:0000259" key="7">
    <source>
        <dbReference type="Pfam" id="PF24135"/>
    </source>
</evidence>
<dbReference type="NCBIfam" id="TIGR01180">
    <property type="entry name" value="aman2_put"/>
    <property type="match status" value="1"/>
</dbReference>
<dbReference type="GO" id="GO:0005829">
    <property type="term" value="C:cytosol"/>
    <property type="evidence" value="ECO:0007669"/>
    <property type="project" value="TreeGrafter"/>
</dbReference>
<accession>A0A444VHS3</accession>
<name>A0A444VHS3_9FLAO</name>
<dbReference type="GO" id="GO:0030246">
    <property type="term" value="F:carbohydrate binding"/>
    <property type="evidence" value="ECO:0007669"/>
    <property type="project" value="InterPro"/>
</dbReference>
<feature type="signal peptide" evidence="4">
    <location>
        <begin position="1"/>
        <end position="26"/>
    </location>
</feature>
<dbReference type="GO" id="GO:0006516">
    <property type="term" value="P:glycoprotein catabolic process"/>
    <property type="evidence" value="ECO:0007669"/>
    <property type="project" value="TreeGrafter"/>
</dbReference>
<reference evidence="8 9" key="1">
    <citation type="submission" date="2014-04" db="EMBL/GenBank/DDBJ databases">
        <title>Whole genome of Muricauda olearia.</title>
        <authorList>
            <person name="Zhang X.-H."/>
            <person name="Tang K."/>
        </authorList>
    </citation>
    <scope>NUCLEOTIDE SEQUENCE [LARGE SCALE GENOMIC DNA]</scope>
    <source>
        <strain evidence="8 9">Th120</strain>
    </source>
</reference>
<keyword evidence="4" id="KW-0732">Signal</keyword>
<dbReference type="Gene3D" id="1.20.1610.10">
    <property type="entry name" value="alpha-1,2-mannosidases domains"/>
    <property type="match status" value="1"/>
</dbReference>
<gene>
    <name evidence="8" type="ORF">DN53_05165</name>
</gene>
<comment type="caution">
    <text evidence="8">The sequence shown here is derived from an EMBL/GenBank/DDBJ whole genome shotgun (WGS) entry which is preliminary data.</text>
</comment>
<dbReference type="InterPro" id="IPR008979">
    <property type="entry name" value="Galactose-bd-like_sf"/>
</dbReference>
<organism evidence="8 9">
    <name type="scientific">Flagellimonas olearia</name>
    <dbReference type="NCBI Taxonomy" id="552546"/>
    <lineage>
        <taxon>Bacteria</taxon>
        <taxon>Pseudomonadati</taxon>
        <taxon>Bacteroidota</taxon>
        <taxon>Flavobacteriia</taxon>
        <taxon>Flavobacteriales</taxon>
        <taxon>Flavobacteriaceae</taxon>
        <taxon>Flagellimonas</taxon>
    </lineage>
</organism>
<dbReference type="EMBL" id="JJMP01000010">
    <property type="protein sequence ID" value="RYC50316.1"/>
    <property type="molecule type" value="Genomic_DNA"/>
</dbReference>
<dbReference type="InterPro" id="IPR055826">
    <property type="entry name" value="DUF7402"/>
</dbReference>